<dbReference type="InterPro" id="IPR033954">
    <property type="entry name" value="DiS-bond_Isoase_DsbC/G"/>
</dbReference>
<dbReference type="InterPro" id="IPR012336">
    <property type="entry name" value="Thioredoxin-like_fold"/>
</dbReference>
<evidence type="ECO:0000259" key="8">
    <source>
        <dbReference type="Pfam" id="PF10411"/>
    </source>
</evidence>
<feature type="chain" id="PRO_5044998789" description="Thiol:disulfide interchange protein" evidence="7">
    <location>
        <begin position="25"/>
        <end position="251"/>
    </location>
</feature>
<evidence type="ECO:0000259" key="9">
    <source>
        <dbReference type="Pfam" id="PF13098"/>
    </source>
</evidence>
<evidence type="ECO:0000313" key="11">
    <source>
        <dbReference type="Proteomes" id="UP001408594"/>
    </source>
</evidence>
<dbReference type="SUPFAM" id="SSF54423">
    <property type="entry name" value="DsbC/DsbG N-terminal domain-like"/>
    <property type="match status" value="1"/>
</dbReference>
<keyword evidence="11" id="KW-1185">Reference proteome</keyword>
<dbReference type="Gene3D" id="3.40.30.10">
    <property type="entry name" value="Glutaredoxin"/>
    <property type="match status" value="1"/>
</dbReference>
<comment type="subcellular location">
    <subcellularLocation>
        <location evidence="1 7">Periplasm</location>
    </subcellularLocation>
</comment>
<evidence type="ECO:0000256" key="2">
    <source>
        <dbReference type="ARBA" id="ARBA00009813"/>
    </source>
</evidence>
<keyword evidence="4 7" id="KW-0574">Periplasm</keyword>
<feature type="signal peptide" evidence="7">
    <location>
        <begin position="1"/>
        <end position="24"/>
    </location>
</feature>
<dbReference type="Pfam" id="PF10411">
    <property type="entry name" value="DsbC_N"/>
    <property type="match status" value="1"/>
</dbReference>
<reference evidence="10 11" key="1">
    <citation type="submission" date="2024-02" db="EMBL/GenBank/DDBJ databases">
        <title>Microbulbifer aestuariivivens NBRC 112533.</title>
        <authorList>
            <person name="Ichikawa N."/>
            <person name="Katano-Makiyama Y."/>
            <person name="Hidaka K."/>
        </authorList>
    </citation>
    <scope>NUCLEOTIDE SEQUENCE [LARGE SCALE GENOMIC DNA]</scope>
    <source>
        <strain evidence="10 11">NBRC 112533</strain>
    </source>
</reference>
<accession>A0ABP9WL63</accession>
<gene>
    <name evidence="10" type="primary">dsbC</name>
    <name evidence="10" type="ORF">Maes01_00393</name>
</gene>
<proteinExistence type="inferred from homology"/>
<name>A0ABP9WL63_9GAMM</name>
<keyword evidence="6 7" id="KW-0676">Redox-active center</keyword>
<dbReference type="CDD" id="cd03020">
    <property type="entry name" value="DsbA_DsbC_DsbG"/>
    <property type="match status" value="1"/>
</dbReference>
<dbReference type="Proteomes" id="UP001408594">
    <property type="component" value="Unassembled WGS sequence"/>
</dbReference>
<evidence type="ECO:0000256" key="1">
    <source>
        <dbReference type="ARBA" id="ARBA00004418"/>
    </source>
</evidence>
<protein>
    <recommendedName>
        <fullName evidence="7">Thiol:disulfide interchange protein</fullName>
    </recommendedName>
</protein>
<dbReference type="InterPro" id="IPR018950">
    <property type="entry name" value="DiS-bond_isomerase_DsbC/G_N"/>
</dbReference>
<feature type="domain" description="Thioredoxin-like fold" evidence="9">
    <location>
        <begin position="122"/>
        <end position="249"/>
    </location>
</feature>
<comment type="caution">
    <text evidence="10">The sequence shown here is derived from an EMBL/GenBank/DDBJ whole genome shotgun (WGS) entry which is preliminary data.</text>
</comment>
<dbReference type="PANTHER" id="PTHR35272:SF3">
    <property type="entry name" value="THIOL:DISULFIDE INTERCHANGE PROTEIN DSBC"/>
    <property type="match status" value="1"/>
</dbReference>
<sequence length="251" mass="27314">MKYLNKPLMLVGAVLALFGGVVQAEVDAETAAAIKAKLKAANPRASYGEVSESPIKGIYEVEAGGGNTLYVTGDASYFIFGDLYKVESDNFVNVAEQRRSRQRAQVMKALDLDDMIVFSPKKGKKKAHIYVFTDVDCGYCRKLHNDVPELNKRGIEVRYLAFPRTGLNTTGYRKLVTAWCADAPNETLSALKGPSRDFVALEVCEKNPVAEQYKLGSEVIGVQGTPTIVMEDGTVVPGYVPPDTLVKALGI</sequence>
<keyword evidence="5" id="KW-1015">Disulfide bond</keyword>
<dbReference type="EMBL" id="BAABRT010000002">
    <property type="protein sequence ID" value="GAA5523844.1"/>
    <property type="molecule type" value="Genomic_DNA"/>
</dbReference>
<keyword evidence="3 7" id="KW-0732">Signal</keyword>
<dbReference type="PANTHER" id="PTHR35272">
    <property type="entry name" value="THIOL:DISULFIDE INTERCHANGE PROTEIN DSBC-RELATED"/>
    <property type="match status" value="1"/>
</dbReference>
<evidence type="ECO:0000256" key="3">
    <source>
        <dbReference type="ARBA" id="ARBA00022729"/>
    </source>
</evidence>
<dbReference type="RefSeq" id="WP_345548346.1">
    <property type="nucleotide sequence ID" value="NZ_BAABRT010000002.1"/>
</dbReference>
<evidence type="ECO:0000256" key="7">
    <source>
        <dbReference type="RuleBase" id="RU364038"/>
    </source>
</evidence>
<evidence type="ECO:0000256" key="4">
    <source>
        <dbReference type="ARBA" id="ARBA00022764"/>
    </source>
</evidence>
<evidence type="ECO:0000256" key="5">
    <source>
        <dbReference type="ARBA" id="ARBA00023157"/>
    </source>
</evidence>
<evidence type="ECO:0000256" key="6">
    <source>
        <dbReference type="ARBA" id="ARBA00023284"/>
    </source>
</evidence>
<dbReference type="InterPro" id="IPR009094">
    <property type="entry name" value="DiS-bond_isomerase_DsbC/G_N_sf"/>
</dbReference>
<comment type="similarity">
    <text evidence="2 7">Belongs to the thioredoxin family. DsbC subfamily.</text>
</comment>
<comment type="function">
    <text evidence="7">Required for disulfide bond formation in some periplasmic proteins. Acts by transferring its disulfide bond to other proteins and is reduced in the process.</text>
</comment>
<dbReference type="SUPFAM" id="SSF52833">
    <property type="entry name" value="Thioredoxin-like"/>
    <property type="match status" value="1"/>
</dbReference>
<organism evidence="10 11">
    <name type="scientific">Microbulbifer aestuariivivens</name>
    <dbReference type="NCBI Taxonomy" id="1908308"/>
    <lineage>
        <taxon>Bacteria</taxon>
        <taxon>Pseudomonadati</taxon>
        <taxon>Pseudomonadota</taxon>
        <taxon>Gammaproteobacteria</taxon>
        <taxon>Cellvibrionales</taxon>
        <taxon>Microbulbiferaceae</taxon>
        <taxon>Microbulbifer</taxon>
    </lineage>
</organism>
<dbReference type="Gene3D" id="3.10.450.70">
    <property type="entry name" value="Disulphide bond isomerase, DsbC/G, N-terminal"/>
    <property type="match status" value="1"/>
</dbReference>
<feature type="domain" description="Disulphide bond isomerase DsbC/G N-terminal" evidence="8">
    <location>
        <begin position="28"/>
        <end position="93"/>
    </location>
</feature>
<evidence type="ECO:0000313" key="10">
    <source>
        <dbReference type="EMBL" id="GAA5523844.1"/>
    </source>
</evidence>
<dbReference type="Pfam" id="PF13098">
    <property type="entry name" value="Thioredoxin_2"/>
    <property type="match status" value="1"/>
</dbReference>
<dbReference type="InterPro" id="IPR051470">
    <property type="entry name" value="Thiol:disulfide_interchange"/>
</dbReference>
<dbReference type="InterPro" id="IPR036249">
    <property type="entry name" value="Thioredoxin-like_sf"/>
</dbReference>